<name>A0A6P1NXP9_9BACT</name>
<protein>
    <recommendedName>
        <fullName evidence="4">YD repeat-containing protein</fullName>
    </recommendedName>
</protein>
<dbReference type="KEGG" id="nib:GU926_06595"/>
<proteinExistence type="predicted"/>
<keyword evidence="3" id="KW-1185">Reference proteome</keyword>
<accession>A0A6P1NXP9</accession>
<dbReference type="Gene3D" id="2.180.10.10">
    <property type="entry name" value="RHS repeat-associated core"/>
    <property type="match status" value="1"/>
</dbReference>
<dbReference type="RefSeq" id="WP_160690200.1">
    <property type="nucleotide sequence ID" value="NZ_CP047897.1"/>
</dbReference>
<feature type="signal peptide" evidence="1">
    <location>
        <begin position="1"/>
        <end position="18"/>
    </location>
</feature>
<evidence type="ECO:0008006" key="4">
    <source>
        <dbReference type="Google" id="ProtNLM"/>
    </source>
</evidence>
<feature type="chain" id="PRO_5026762892" description="YD repeat-containing protein" evidence="1">
    <location>
        <begin position="19"/>
        <end position="269"/>
    </location>
</feature>
<sequence length="269" mass="29248">MKLTKVLFLFLASVSMLATSCSDDDDENTPGVTDDCVLTSATSTEDGVTFTSTLGYDNDRRISSVKMEGDDPIEGTVTYSNGKPAKFDAPVSPFGFPGFIEYVYNNAGQLSQMNGFVSLLPTSPVLRYAFEYNSAGQVTKSTTFLNTNPTSPSASLEQVEYSTFTYDANGNILKKMDYSGTGTGTLELTTDYTYDSNVNPINALEKLVSGYSTPNNILTAVVKDAEGNVLQGDSYSRVYKYNANNYPTEYTETTQNGVVTTYKASYNCK</sequence>
<gene>
    <name evidence="2" type="ORF">GU926_06595</name>
</gene>
<keyword evidence="1" id="KW-0732">Signal</keyword>
<evidence type="ECO:0000313" key="3">
    <source>
        <dbReference type="Proteomes" id="UP000464214"/>
    </source>
</evidence>
<dbReference type="Proteomes" id="UP000464214">
    <property type="component" value="Chromosome"/>
</dbReference>
<organism evidence="2 3">
    <name type="scientific">Nibribacter ruber</name>
    <dbReference type="NCBI Taxonomy" id="2698458"/>
    <lineage>
        <taxon>Bacteria</taxon>
        <taxon>Pseudomonadati</taxon>
        <taxon>Bacteroidota</taxon>
        <taxon>Cytophagia</taxon>
        <taxon>Cytophagales</taxon>
        <taxon>Hymenobacteraceae</taxon>
        <taxon>Nibribacter</taxon>
    </lineage>
</organism>
<evidence type="ECO:0000256" key="1">
    <source>
        <dbReference type="SAM" id="SignalP"/>
    </source>
</evidence>
<evidence type="ECO:0000313" key="2">
    <source>
        <dbReference type="EMBL" id="QHL87114.1"/>
    </source>
</evidence>
<dbReference type="AlphaFoldDB" id="A0A6P1NXP9"/>
<dbReference type="EMBL" id="CP047897">
    <property type="protein sequence ID" value="QHL87114.1"/>
    <property type="molecule type" value="Genomic_DNA"/>
</dbReference>
<reference evidence="2 3" key="1">
    <citation type="submission" date="2020-01" db="EMBL/GenBank/DDBJ databases">
        <authorList>
            <person name="Kim M."/>
        </authorList>
    </citation>
    <scope>NUCLEOTIDE SEQUENCE [LARGE SCALE GENOMIC DNA]</scope>
    <source>
        <strain evidence="2 3">BT10</strain>
    </source>
</reference>
<dbReference type="PROSITE" id="PS51257">
    <property type="entry name" value="PROKAR_LIPOPROTEIN"/>
    <property type="match status" value="1"/>
</dbReference>